<organism evidence="2 3">
    <name type="scientific">Moniliophthora roreri (strain MCA 2997)</name>
    <name type="common">Cocoa frosty pod rot fungus</name>
    <name type="synonym">Crinipellis roreri</name>
    <dbReference type="NCBI Taxonomy" id="1381753"/>
    <lineage>
        <taxon>Eukaryota</taxon>
        <taxon>Fungi</taxon>
        <taxon>Dikarya</taxon>
        <taxon>Basidiomycota</taxon>
        <taxon>Agaricomycotina</taxon>
        <taxon>Agaricomycetes</taxon>
        <taxon>Agaricomycetidae</taxon>
        <taxon>Agaricales</taxon>
        <taxon>Marasmiineae</taxon>
        <taxon>Marasmiaceae</taxon>
        <taxon>Moniliophthora</taxon>
    </lineage>
</organism>
<dbReference type="AlphaFoldDB" id="V2WFZ2"/>
<accession>V2WFZ2</accession>
<keyword evidence="1" id="KW-0472">Membrane</keyword>
<dbReference type="KEGG" id="mrr:Moror_2457"/>
<proteinExistence type="predicted"/>
<feature type="transmembrane region" description="Helical" evidence="1">
    <location>
        <begin position="192"/>
        <end position="211"/>
    </location>
</feature>
<dbReference type="STRING" id="1381753.V2WFZ2"/>
<evidence type="ECO:0000313" key="2">
    <source>
        <dbReference type="EMBL" id="ESK85748.1"/>
    </source>
</evidence>
<comment type="caution">
    <text evidence="2">The sequence shown here is derived from an EMBL/GenBank/DDBJ whole genome shotgun (WGS) entry which is preliminary data.</text>
</comment>
<evidence type="ECO:0000313" key="3">
    <source>
        <dbReference type="Proteomes" id="UP000017559"/>
    </source>
</evidence>
<name>V2WFZ2_MONRO</name>
<evidence type="ECO:0000256" key="1">
    <source>
        <dbReference type="SAM" id="Phobius"/>
    </source>
</evidence>
<keyword evidence="1" id="KW-0812">Transmembrane</keyword>
<feature type="transmembrane region" description="Helical" evidence="1">
    <location>
        <begin position="232"/>
        <end position="253"/>
    </location>
</feature>
<dbReference type="HOGENOM" id="CLU_044614_2_0_1"/>
<feature type="transmembrane region" description="Helical" evidence="1">
    <location>
        <begin position="112"/>
        <end position="134"/>
    </location>
</feature>
<feature type="transmembrane region" description="Helical" evidence="1">
    <location>
        <begin position="57"/>
        <end position="76"/>
    </location>
</feature>
<sequence>MARSIEEILEPFLSVQNVLIKPVATLTVLYFVYGLYVLLFGICLRVLLERHDRPNRYLYLGWTISLFILATMLNALETCGYIRQAAVDFDAAKTRQYDKVVQYLGGDTFKTVWLVLSEILSLVISAVADSMLAHRCYIIWGSQKRIIIPTITILVVLNAIGVTETIMISIGISDSNNPSKQELLQTGSKLNTGFWIANAVFNFCLTSLTASRIWWITRQARTSLGSKAYQKYYQTVVAIMSVAKLILFIDLGYTDESETRLESGVIYPTFQIVDTIYSYVISPQRNGLIPFNFFNIVYQVAVRLFSFVRDGP</sequence>
<reference evidence="2 3" key="1">
    <citation type="journal article" date="2014" name="BMC Genomics">
        <title>Genome and secretome analysis of the hemibiotrophic fungal pathogen, Moniliophthora roreri, which causes frosty pod rot disease of cacao: mechanisms of the biotrophic and necrotrophic phases.</title>
        <authorList>
            <person name="Meinhardt L.W."/>
            <person name="Costa G.G.L."/>
            <person name="Thomazella D.P.T."/>
            <person name="Teixeira P.J.P.L."/>
            <person name="Carazzolle M.F."/>
            <person name="Schuster S.C."/>
            <person name="Carlson J.E."/>
            <person name="Guiltinan M.J."/>
            <person name="Mieczkowski P."/>
            <person name="Farmer A."/>
            <person name="Ramaraj T."/>
            <person name="Crozier J."/>
            <person name="Davis R.E."/>
            <person name="Shao J."/>
            <person name="Melnick R.L."/>
            <person name="Pereira G.A.G."/>
            <person name="Bailey B.A."/>
        </authorList>
    </citation>
    <scope>NUCLEOTIDE SEQUENCE [LARGE SCALE GENOMIC DNA]</scope>
    <source>
        <strain evidence="2 3">MCA 2997</strain>
    </source>
</reference>
<keyword evidence="1" id="KW-1133">Transmembrane helix</keyword>
<protein>
    <submittedName>
        <fullName evidence="2">Uncharacterized protein</fullName>
    </submittedName>
</protein>
<feature type="transmembrane region" description="Helical" evidence="1">
    <location>
        <begin position="146"/>
        <end position="172"/>
    </location>
</feature>
<feature type="transmembrane region" description="Helical" evidence="1">
    <location>
        <begin position="28"/>
        <end position="48"/>
    </location>
</feature>
<dbReference type="Proteomes" id="UP000017559">
    <property type="component" value="Unassembled WGS sequence"/>
</dbReference>
<dbReference type="OrthoDB" id="3226582at2759"/>
<dbReference type="EMBL" id="AWSO01001025">
    <property type="protein sequence ID" value="ESK85748.1"/>
    <property type="molecule type" value="Genomic_DNA"/>
</dbReference>
<keyword evidence="3" id="KW-1185">Reference proteome</keyword>
<gene>
    <name evidence="2" type="ORF">Moror_2457</name>
</gene>